<dbReference type="Proteomes" id="UP000295598">
    <property type="component" value="Unassembled WGS sequence"/>
</dbReference>
<name>A0A4R4IPJ6_9GAMM</name>
<organism evidence="1 2">
    <name type="scientific">Photorhabdus khanii subsp. guanajuatensis</name>
    <dbReference type="NCBI Taxonomy" id="2100166"/>
    <lineage>
        <taxon>Bacteria</taxon>
        <taxon>Pseudomonadati</taxon>
        <taxon>Pseudomonadota</taxon>
        <taxon>Gammaproteobacteria</taxon>
        <taxon>Enterobacterales</taxon>
        <taxon>Morganellaceae</taxon>
        <taxon>Photorhabdus</taxon>
    </lineage>
</organism>
<evidence type="ECO:0000313" key="1">
    <source>
        <dbReference type="EMBL" id="TDB42557.1"/>
    </source>
</evidence>
<proteinExistence type="predicted"/>
<accession>A0A4R4IPJ6</accession>
<sequence>MIMHTDFNVDFFSDNKYEELTVEISYKNQMLCQINKDKGIEHIEVEFFPDLRILSEQVELKFPLDEFIELLIETKKDLIDS</sequence>
<evidence type="ECO:0000313" key="2">
    <source>
        <dbReference type="Proteomes" id="UP000295598"/>
    </source>
</evidence>
<protein>
    <submittedName>
        <fullName evidence="1">Uncharacterized protein</fullName>
    </submittedName>
</protein>
<dbReference type="AlphaFoldDB" id="A0A4R4IPJ6"/>
<dbReference type="EMBL" id="PUJY01000108">
    <property type="protein sequence ID" value="TDB42557.1"/>
    <property type="molecule type" value="Genomic_DNA"/>
</dbReference>
<comment type="caution">
    <text evidence="1">The sequence shown here is derived from an EMBL/GenBank/DDBJ whole genome shotgun (WGS) entry which is preliminary data.</text>
</comment>
<reference evidence="1 2" key="1">
    <citation type="journal article" date="2019" name="Int. J. Syst. Evol. Microbiol.">
        <title>Photorhabdus khanii subsp. guanajuatensis subsp. nov., isolated from Heterorhabditis atacamensis, and Photorhabdus luminescens subsp. mexicana subsp. nov., isolated from Heterorhabditis mexicana entomopathogenic nematodes.</title>
        <authorList>
            <person name="Machado R.A.R."/>
            <person name="Bruno P."/>
            <person name="Arce C.C.M."/>
            <person name="Liechti N."/>
            <person name="Kohler A."/>
            <person name="Bernal J."/>
            <person name="Bruggmann R."/>
            <person name="Turlings T.C.J."/>
        </authorList>
    </citation>
    <scope>NUCLEOTIDE SEQUENCE [LARGE SCALE GENOMIC DNA]</scope>
    <source>
        <strain evidence="1 2">MEX20-17</strain>
    </source>
</reference>
<gene>
    <name evidence="1" type="ORF">C5467_23925</name>
</gene>